<keyword evidence="3" id="KW-0131">Cell cycle</keyword>
<dbReference type="EMBL" id="AJLS01000036">
    <property type="protein sequence ID" value="EKN70624.1"/>
    <property type="molecule type" value="Genomic_DNA"/>
</dbReference>
<evidence type="ECO:0000259" key="2">
    <source>
        <dbReference type="PROSITE" id="PS51782"/>
    </source>
</evidence>
<dbReference type="PROSITE" id="PS51257">
    <property type="entry name" value="PROKAR_LIPOPROTEIN"/>
    <property type="match status" value="1"/>
</dbReference>
<keyword evidence="1" id="KW-1133">Transmembrane helix</keyword>
<name>K6DQL1_9BACI</name>
<evidence type="ECO:0000313" key="3">
    <source>
        <dbReference type="EMBL" id="EKN70624.1"/>
    </source>
</evidence>
<dbReference type="InterPro" id="IPR036779">
    <property type="entry name" value="LysM_dom_sf"/>
</dbReference>
<dbReference type="InterPro" id="IPR018392">
    <property type="entry name" value="LysM"/>
</dbReference>
<evidence type="ECO:0000313" key="4">
    <source>
        <dbReference type="Proteomes" id="UP000006316"/>
    </source>
</evidence>
<keyword evidence="4" id="KW-1185">Reference proteome</keyword>
<keyword evidence="3" id="KW-0132">Cell division</keyword>
<feature type="domain" description="LysM" evidence="2">
    <location>
        <begin position="38"/>
        <end position="89"/>
    </location>
</feature>
<dbReference type="SUPFAM" id="SSF54106">
    <property type="entry name" value="LysM domain"/>
    <property type="match status" value="1"/>
</dbReference>
<sequence>MKKLWYKYSYAITLIILSCSLAFILSFQHHTNDRDQYVKITISEGDSLWKISNQYSGQHSLSNDDFVSWVKKHNENVSDQIFPGEEIVIPVSKRTSTAQTELASAPQE</sequence>
<dbReference type="PATRIC" id="fig|1117379.3.peg.879"/>
<dbReference type="eggNOG" id="COG1388">
    <property type="taxonomic scope" value="Bacteria"/>
</dbReference>
<proteinExistence type="predicted"/>
<dbReference type="STRING" id="1117379.BABA_04254"/>
<dbReference type="Gene3D" id="3.10.350.10">
    <property type="entry name" value="LysM domain"/>
    <property type="match status" value="1"/>
</dbReference>
<keyword evidence="1" id="KW-0472">Membrane</keyword>
<dbReference type="CDD" id="cd00118">
    <property type="entry name" value="LysM"/>
    <property type="match status" value="1"/>
</dbReference>
<dbReference type="Pfam" id="PF01476">
    <property type="entry name" value="LysM"/>
    <property type="match status" value="1"/>
</dbReference>
<comment type="caution">
    <text evidence="3">The sequence shown here is derived from an EMBL/GenBank/DDBJ whole genome shotgun (WGS) entry which is preliminary data.</text>
</comment>
<keyword evidence="1" id="KW-0812">Transmembrane</keyword>
<reference evidence="3 4" key="1">
    <citation type="journal article" date="2012" name="Front. Microbiol.">
        <title>Redundancy and modularity in membrane-associated dissimilatory nitrate reduction in Bacillus.</title>
        <authorList>
            <person name="Heylen K."/>
            <person name="Keltjens J."/>
        </authorList>
    </citation>
    <scope>NUCLEOTIDE SEQUENCE [LARGE SCALE GENOMIC DNA]</scope>
    <source>
        <strain evidence="4">LMG 21833T</strain>
    </source>
</reference>
<evidence type="ECO:0000256" key="1">
    <source>
        <dbReference type="SAM" id="Phobius"/>
    </source>
</evidence>
<protein>
    <submittedName>
        <fullName evidence="3">Cell division suppressor protein YneA</fullName>
    </submittedName>
</protein>
<gene>
    <name evidence="3" type="ORF">BABA_04254</name>
</gene>
<dbReference type="RefSeq" id="WP_007083886.1">
    <property type="nucleotide sequence ID" value="NZ_AJLS01000036.1"/>
</dbReference>
<organism evidence="3 4">
    <name type="scientific">Neobacillus bataviensis LMG 21833</name>
    <dbReference type="NCBI Taxonomy" id="1117379"/>
    <lineage>
        <taxon>Bacteria</taxon>
        <taxon>Bacillati</taxon>
        <taxon>Bacillota</taxon>
        <taxon>Bacilli</taxon>
        <taxon>Bacillales</taxon>
        <taxon>Bacillaceae</taxon>
        <taxon>Neobacillus</taxon>
    </lineage>
</organism>
<dbReference type="SMART" id="SM00257">
    <property type="entry name" value="LysM"/>
    <property type="match status" value="1"/>
</dbReference>
<dbReference type="OrthoDB" id="2679564at2"/>
<accession>K6DQL1</accession>
<feature type="transmembrane region" description="Helical" evidence="1">
    <location>
        <begin position="6"/>
        <end position="27"/>
    </location>
</feature>
<dbReference type="PROSITE" id="PS51782">
    <property type="entry name" value="LYSM"/>
    <property type="match status" value="1"/>
</dbReference>
<dbReference type="GO" id="GO:0051301">
    <property type="term" value="P:cell division"/>
    <property type="evidence" value="ECO:0007669"/>
    <property type="project" value="UniProtKB-KW"/>
</dbReference>
<dbReference type="Proteomes" id="UP000006316">
    <property type="component" value="Unassembled WGS sequence"/>
</dbReference>
<dbReference type="AlphaFoldDB" id="K6DQL1"/>